<dbReference type="InterPro" id="IPR003416">
    <property type="entry name" value="MgtC/SapB/SrpB/YhiD_fam"/>
</dbReference>
<keyword evidence="6 7" id="KW-0472">Membrane</keyword>
<feature type="transmembrane region" description="Helical" evidence="7">
    <location>
        <begin position="102"/>
        <end position="119"/>
    </location>
</feature>
<dbReference type="PRINTS" id="PR01837">
    <property type="entry name" value="MGTCSAPBPROT"/>
</dbReference>
<reference evidence="10" key="1">
    <citation type="submission" date="2016-02" db="EMBL/GenBank/DDBJ databases">
        <authorList>
            <person name="Holder M.E."/>
            <person name="Ajami N.J."/>
            <person name="Petrosino J.F."/>
        </authorList>
    </citation>
    <scope>NUCLEOTIDE SEQUENCE [LARGE SCALE GENOMIC DNA]</scope>
    <source>
        <strain evidence="10">DSM 12838</strain>
    </source>
</reference>
<evidence type="ECO:0000256" key="3">
    <source>
        <dbReference type="ARBA" id="ARBA00022475"/>
    </source>
</evidence>
<feature type="transmembrane region" description="Helical" evidence="7">
    <location>
        <begin position="78"/>
        <end position="95"/>
    </location>
</feature>
<evidence type="ECO:0000313" key="9">
    <source>
        <dbReference type="EMBL" id="AMD93914.1"/>
    </source>
</evidence>
<feature type="domain" description="MgtC/SapB/SrpB/YhiD N-terminal" evidence="8">
    <location>
        <begin position="17"/>
        <end position="147"/>
    </location>
</feature>
<dbReference type="PANTHER" id="PTHR33778">
    <property type="entry name" value="PROTEIN MGTC"/>
    <property type="match status" value="1"/>
</dbReference>
<dbReference type="GO" id="GO:0005886">
    <property type="term" value="C:plasma membrane"/>
    <property type="evidence" value="ECO:0007669"/>
    <property type="project" value="UniProtKB-SubCell"/>
</dbReference>
<feature type="transmembrane region" description="Helical" evidence="7">
    <location>
        <begin position="41"/>
        <end position="58"/>
    </location>
</feature>
<feature type="transmembrane region" description="Helical" evidence="7">
    <location>
        <begin position="12"/>
        <end position="29"/>
    </location>
</feature>
<proteinExistence type="inferred from homology"/>
<sequence length="233" mass="25097">MDISEILTANEFIVNVVVAITAGGLIGLERSYHGRPAGFRTHALVCLGSSMLMLVTVYQKLWFSGAVLETVRIDPTRMAQGVMTGIGFLGAGVIIKEGVSIRGLTTAASIWVTAALGIVAGVGLYTLAAIGTFITILTLSLFRWVETRLPILTYANHTLKCARTAIIPEEELAAVIRKHKIGITGMSYSAVSGGDFEYSMTLSTRDPSNFRALSRAFLEMDGVLEYRITSKGF</sequence>
<dbReference type="Proteomes" id="UP000063964">
    <property type="component" value="Chromosome"/>
</dbReference>
<keyword evidence="4 7" id="KW-0812">Transmembrane</keyword>
<keyword evidence="3" id="KW-1003">Cell membrane</keyword>
<evidence type="ECO:0000256" key="5">
    <source>
        <dbReference type="ARBA" id="ARBA00022989"/>
    </source>
</evidence>
<evidence type="ECO:0000256" key="2">
    <source>
        <dbReference type="ARBA" id="ARBA00009298"/>
    </source>
</evidence>
<evidence type="ECO:0000313" key="10">
    <source>
        <dbReference type="Proteomes" id="UP000063964"/>
    </source>
</evidence>
<protein>
    <submittedName>
        <fullName evidence="9">Magnesium transporter MgtC</fullName>
    </submittedName>
</protein>
<evidence type="ECO:0000256" key="1">
    <source>
        <dbReference type="ARBA" id="ARBA00004651"/>
    </source>
</evidence>
<dbReference type="Pfam" id="PF02308">
    <property type="entry name" value="MgtC"/>
    <property type="match status" value="1"/>
</dbReference>
<evidence type="ECO:0000256" key="6">
    <source>
        <dbReference type="ARBA" id="ARBA00023136"/>
    </source>
</evidence>
<dbReference type="STRING" id="888061.AXF15_12945"/>
<name>A0A0X8JRX9_9BACT</name>
<dbReference type="EMBL" id="CP014230">
    <property type="protein sequence ID" value="AMD93914.1"/>
    <property type="molecule type" value="Genomic_DNA"/>
</dbReference>
<dbReference type="RefSeq" id="WP_066608378.1">
    <property type="nucleotide sequence ID" value="NZ_CP014230.1"/>
</dbReference>
<dbReference type="PANTHER" id="PTHR33778:SF1">
    <property type="entry name" value="MAGNESIUM TRANSPORTER YHID-RELATED"/>
    <property type="match status" value="1"/>
</dbReference>
<dbReference type="OrthoDB" id="9811198at2"/>
<evidence type="ECO:0000259" key="8">
    <source>
        <dbReference type="Pfam" id="PF02308"/>
    </source>
</evidence>
<accession>A0A0X8JRX9</accession>
<keyword evidence="10" id="KW-1185">Reference proteome</keyword>
<comment type="similarity">
    <text evidence="2">Belongs to the MgtC/SapB family.</text>
</comment>
<dbReference type="AlphaFoldDB" id="A0A0X8JRX9"/>
<gene>
    <name evidence="9" type="ORF">AXF15_12945</name>
</gene>
<keyword evidence="5 7" id="KW-1133">Transmembrane helix</keyword>
<evidence type="ECO:0000256" key="7">
    <source>
        <dbReference type="SAM" id="Phobius"/>
    </source>
</evidence>
<dbReference type="KEGG" id="doa:AXF15_12945"/>
<comment type="subcellular location">
    <subcellularLocation>
        <location evidence="1">Cell membrane</location>
        <topology evidence="1">Multi-pass membrane protein</topology>
    </subcellularLocation>
</comment>
<dbReference type="InterPro" id="IPR049177">
    <property type="entry name" value="MgtC_SapB_SrpB_YhiD_N"/>
</dbReference>
<organism evidence="9 10">
    <name type="scientific">Desulfomicrobium orale DSM 12838</name>
    <dbReference type="NCBI Taxonomy" id="888061"/>
    <lineage>
        <taxon>Bacteria</taxon>
        <taxon>Pseudomonadati</taxon>
        <taxon>Thermodesulfobacteriota</taxon>
        <taxon>Desulfovibrionia</taxon>
        <taxon>Desulfovibrionales</taxon>
        <taxon>Desulfomicrobiaceae</taxon>
        <taxon>Desulfomicrobium</taxon>
    </lineage>
</organism>
<evidence type="ECO:0000256" key="4">
    <source>
        <dbReference type="ARBA" id="ARBA00022692"/>
    </source>
</evidence>